<evidence type="ECO:0000313" key="11">
    <source>
        <dbReference type="Proteomes" id="UP000013165"/>
    </source>
</evidence>
<dbReference type="PROSITE" id="PS50887">
    <property type="entry name" value="GGDEF"/>
    <property type="match status" value="1"/>
</dbReference>
<dbReference type="InterPro" id="IPR050469">
    <property type="entry name" value="Diguanylate_Cyclase"/>
</dbReference>
<dbReference type="HOGENOM" id="CLU_000445_11_28_6"/>
<dbReference type="InterPro" id="IPR011006">
    <property type="entry name" value="CheY-like_superfamily"/>
</dbReference>
<evidence type="ECO:0000259" key="8">
    <source>
        <dbReference type="PROSITE" id="PS50887"/>
    </source>
</evidence>
<dbReference type="GO" id="GO:0052621">
    <property type="term" value="F:diguanylate cyclase activity"/>
    <property type="evidence" value="ECO:0007669"/>
    <property type="project" value="UniProtKB-EC"/>
</dbReference>
<dbReference type="InterPro" id="IPR000160">
    <property type="entry name" value="GGDEF_dom"/>
</dbReference>
<dbReference type="PATRIC" id="fig|626887.3.peg.1845"/>
<evidence type="ECO:0000256" key="4">
    <source>
        <dbReference type="PROSITE-ProRule" id="PRU00110"/>
    </source>
</evidence>
<keyword evidence="5" id="KW-0597">Phosphoprotein</keyword>
<sequence>MNAPDVHLQIQALRDSFAERVRLELMELDDLLATPMVGVAGLQRARSVLQTLHNIAGDSRTLGLYRLRQEARVLEQALQPVVDAGKIGDETFRAQLGSTFAEHVRALGGLLETDLLSRVPNSVLEAYHTPKTVYRRPQSVEPERLDQPEQPEQEPETPPRERAEPETLETDFSEAGTVDSEMLESEAPEAPEASEPTRPEPGNPEPAETEPEILKYDVSDYDLAADQLEADLSANDLADHDQVSHDFANPDLPDVDLADYELLAPGIWDTEMQELQEPQVSPSDEESRAPVSEEKRSQPTIPLVEPSWVVLLEPDVETAEHLMAGLQRNGYEVLWVTDMSGLEAFANQAGTETPVSVVADIVFSQALADAPFMRTNAFLPVIYLSDVDTFQLRYKLAKSRAGGFFVRPIEVPQLVERIERQMAEVDEVQHGRVLVIADEPEGAEHCRAVLGASGFHVSAINDPEECFAALAQFRPDLVVMDTDAGPYAGEILTRTLRQQREWQDLPIIQLVSSQTRDNRLTAPLDGLDELVAKPVSDRQLVNSVRAQCARTRRMNRLLSRDSLTGVMNHQSIKQALNDELARVRRKSHNAVAALVDLDDLQEVNATYGHPQGDRVIRTLANTLSRRLRRTDRVGRYNGQEFVVVLPDCDELDAWSVLDDVRRHFSNLVFRCDGGSFRVTLSVGLVQLGDFPSADAVLLSADRALHSRKAAGKDGVAVFN</sequence>
<dbReference type="PROSITE" id="PS50110">
    <property type="entry name" value="RESPONSE_REGULATORY"/>
    <property type="match status" value="1"/>
</dbReference>
<dbReference type="Pfam" id="PF00072">
    <property type="entry name" value="Response_reg"/>
    <property type="match status" value="1"/>
</dbReference>
<evidence type="ECO:0000256" key="2">
    <source>
        <dbReference type="ARBA" id="ARBA00023012"/>
    </source>
</evidence>
<dbReference type="Gene3D" id="3.30.70.270">
    <property type="match status" value="1"/>
</dbReference>
<dbReference type="EC" id="2.7.7.65" evidence="1"/>
<dbReference type="InterPro" id="IPR008207">
    <property type="entry name" value="Sig_transdc_His_kin_Hpt_dom"/>
</dbReference>
<feature type="domain" description="Response regulatory" evidence="7">
    <location>
        <begin position="432"/>
        <end position="548"/>
    </location>
</feature>
<comment type="caution">
    <text evidence="10">The sequence shown here is derived from an EMBL/GenBank/DDBJ whole genome shotgun (WGS) entry which is preliminary data.</text>
</comment>
<dbReference type="PANTHER" id="PTHR45138:SF9">
    <property type="entry name" value="DIGUANYLATE CYCLASE DGCM-RELATED"/>
    <property type="match status" value="1"/>
</dbReference>
<evidence type="ECO:0000259" key="7">
    <source>
        <dbReference type="PROSITE" id="PS50110"/>
    </source>
</evidence>
<protein>
    <recommendedName>
        <fullName evidence="1">diguanylate cyclase</fullName>
        <ecNumber evidence="1">2.7.7.65</ecNumber>
    </recommendedName>
</protein>
<dbReference type="GO" id="GO:0005886">
    <property type="term" value="C:plasma membrane"/>
    <property type="evidence" value="ECO:0007669"/>
    <property type="project" value="TreeGrafter"/>
</dbReference>
<organism evidence="10 11">
    <name type="scientific">Marinobacter nanhaiticus D15-8W</name>
    <dbReference type="NCBI Taxonomy" id="626887"/>
    <lineage>
        <taxon>Bacteria</taxon>
        <taxon>Pseudomonadati</taxon>
        <taxon>Pseudomonadota</taxon>
        <taxon>Gammaproteobacteria</taxon>
        <taxon>Pseudomonadales</taxon>
        <taxon>Marinobacteraceae</taxon>
        <taxon>Marinobacter</taxon>
    </lineage>
</organism>
<dbReference type="NCBIfam" id="TIGR00254">
    <property type="entry name" value="GGDEF"/>
    <property type="match status" value="1"/>
</dbReference>
<dbReference type="GO" id="GO:1902201">
    <property type="term" value="P:negative regulation of bacterial-type flagellum-dependent cell motility"/>
    <property type="evidence" value="ECO:0007669"/>
    <property type="project" value="TreeGrafter"/>
</dbReference>
<dbReference type="GO" id="GO:0043709">
    <property type="term" value="P:cell adhesion involved in single-species biofilm formation"/>
    <property type="evidence" value="ECO:0007669"/>
    <property type="project" value="TreeGrafter"/>
</dbReference>
<dbReference type="STRING" id="626887.J057_09206"/>
<reference evidence="10 11" key="1">
    <citation type="journal article" date="2013" name="Genome Announc.">
        <title>Genome Sequence of the Polycyclic Aromatic Hydrocarbon-Degrading Bacterium Strain Marinobacter nanhaiticus D15-8WT.</title>
        <authorList>
            <person name="Cui Z."/>
            <person name="Gao W."/>
            <person name="Li Q."/>
            <person name="Xu G."/>
            <person name="Zheng L."/>
        </authorList>
    </citation>
    <scope>NUCLEOTIDE SEQUENCE [LARGE SCALE GENOMIC DNA]</scope>
    <source>
        <strain evidence="10 11">D15-8W</strain>
    </source>
</reference>
<dbReference type="InterPro" id="IPR036641">
    <property type="entry name" value="HPT_dom_sf"/>
</dbReference>
<gene>
    <name evidence="10" type="ORF">J057_09206</name>
</gene>
<keyword evidence="11" id="KW-1185">Reference proteome</keyword>
<evidence type="ECO:0000256" key="5">
    <source>
        <dbReference type="PROSITE-ProRule" id="PRU00169"/>
    </source>
</evidence>
<feature type="modified residue" description="4-aspartylphosphate" evidence="5">
    <location>
        <position position="481"/>
    </location>
</feature>
<dbReference type="eggNOG" id="COG3706">
    <property type="taxonomic scope" value="Bacteria"/>
</dbReference>
<evidence type="ECO:0000259" key="9">
    <source>
        <dbReference type="PROSITE" id="PS50894"/>
    </source>
</evidence>
<dbReference type="CDD" id="cd01949">
    <property type="entry name" value="GGDEF"/>
    <property type="match status" value="1"/>
</dbReference>
<dbReference type="GO" id="GO:0004672">
    <property type="term" value="F:protein kinase activity"/>
    <property type="evidence" value="ECO:0007669"/>
    <property type="project" value="UniProtKB-ARBA"/>
</dbReference>
<name>N6X365_9GAMM</name>
<dbReference type="Proteomes" id="UP000013165">
    <property type="component" value="Unassembled WGS sequence"/>
</dbReference>
<feature type="domain" description="GGDEF" evidence="8">
    <location>
        <begin position="588"/>
        <end position="719"/>
    </location>
</feature>
<evidence type="ECO:0000313" key="10">
    <source>
        <dbReference type="EMBL" id="ENO15518.1"/>
    </source>
</evidence>
<dbReference type="GO" id="GO:0000160">
    <property type="term" value="P:phosphorelay signal transduction system"/>
    <property type="evidence" value="ECO:0007669"/>
    <property type="project" value="UniProtKB-KW"/>
</dbReference>
<dbReference type="InterPro" id="IPR043128">
    <property type="entry name" value="Rev_trsase/Diguanyl_cyclase"/>
</dbReference>
<dbReference type="PANTHER" id="PTHR45138">
    <property type="entry name" value="REGULATORY COMPONENTS OF SENSORY TRANSDUCTION SYSTEM"/>
    <property type="match status" value="1"/>
</dbReference>
<dbReference type="SUPFAM" id="SSF47226">
    <property type="entry name" value="Histidine-containing phosphotransfer domain, HPT domain"/>
    <property type="match status" value="1"/>
</dbReference>
<dbReference type="InterPro" id="IPR029787">
    <property type="entry name" value="Nucleotide_cyclase"/>
</dbReference>
<evidence type="ECO:0000256" key="1">
    <source>
        <dbReference type="ARBA" id="ARBA00012528"/>
    </source>
</evidence>
<dbReference type="OrthoDB" id="9812260at2"/>
<feature type="region of interest" description="Disordered" evidence="6">
    <location>
        <begin position="134"/>
        <end position="212"/>
    </location>
</feature>
<dbReference type="SUPFAM" id="SSF52172">
    <property type="entry name" value="CheY-like"/>
    <property type="match status" value="2"/>
</dbReference>
<dbReference type="Pfam" id="PF00990">
    <property type="entry name" value="GGDEF"/>
    <property type="match status" value="1"/>
</dbReference>
<accession>N6X365</accession>
<dbReference type="InterPro" id="IPR001789">
    <property type="entry name" value="Sig_transdc_resp-reg_receiver"/>
</dbReference>
<evidence type="ECO:0000256" key="3">
    <source>
        <dbReference type="ARBA" id="ARBA00034247"/>
    </source>
</evidence>
<feature type="compositionally biased region" description="Basic and acidic residues" evidence="6">
    <location>
        <begin position="285"/>
        <end position="297"/>
    </location>
</feature>
<feature type="modified residue" description="Phosphohistidine" evidence="4">
    <location>
        <position position="53"/>
    </location>
</feature>
<dbReference type="AlphaFoldDB" id="N6X365"/>
<dbReference type="EMBL" id="APLQ01000011">
    <property type="protein sequence ID" value="ENO15518.1"/>
    <property type="molecule type" value="Genomic_DNA"/>
</dbReference>
<feature type="region of interest" description="Disordered" evidence="6">
    <location>
        <begin position="275"/>
        <end position="299"/>
    </location>
</feature>
<dbReference type="SMART" id="SM00267">
    <property type="entry name" value="GGDEF"/>
    <property type="match status" value="1"/>
</dbReference>
<comment type="catalytic activity">
    <reaction evidence="3">
        <text>2 GTP = 3',3'-c-di-GMP + 2 diphosphate</text>
        <dbReference type="Rhea" id="RHEA:24898"/>
        <dbReference type="ChEBI" id="CHEBI:33019"/>
        <dbReference type="ChEBI" id="CHEBI:37565"/>
        <dbReference type="ChEBI" id="CHEBI:58805"/>
        <dbReference type="EC" id="2.7.7.65"/>
    </reaction>
</comment>
<feature type="domain" description="HPt" evidence="9">
    <location>
        <begin position="13"/>
        <end position="114"/>
    </location>
</feature>
<dbReference type="SUPFAM" id="SSF55073">
    <property type="entry name" value="Nucleotide cyclase"/>
    <property type="match status" value="1"/>
</dbReference>
<dbReference type="Gene3D" id="3.40.50.2300">
    <property type="match status" value="1"/>
</dbReference>
<proteinExistence type="predicted"/>
<evidence type="ECO:0000256" key="6">
    <source>
        <dbReference type="SAM" id="MobiDB-lite"/>
    </source>
</evidence>
<dbReference type="SMART" id="SM00448">
    <property type="entry name" value="REC"/>
    <property type="match status" value="1"/>
</dbReference>
<dbReference type="RefSeq" id="WP_004579814.1">
    <property type="nucleotide sequence ID" value="NZ_AP028878.1"/>
</dbReference>
<keyword evidence="2" id="KW-0902">Two-component regulatory system</keyword>
<dbReference type="PROSITE" id="PS50894">
    <property type="entry name" value="HPT"/>
    <property type="match status" value="1"/>
</dbReference>